<evidence type="ECO:0000256" key="7">
    <source>
        <dbReference type="SAM" id="Phobius"/>
    </source>
</evidence>
<comment type="subcellular location">
    <subcellularLocation>
        <location evidence="1">Cell membrane</location>
        <topology evidence="1">Multi-pass membrane protein</topology>
    </subcellularLocation>
</comment>
<dbReference type="InterPro" id="IPR020846">
    <property type="entry name" value="MFS_dom"/>
</dbReference>
<dbReference type="Pfam" id="PF05977">
    <property type="entry name" value="MFS_3"/>
    <property type="match status" value="1"/>
</dbReference>
<keyword evidence="4 7" id="KW-0812">Transmembrane</keyword>
<dbReference type="GO" id="GO:0005886">
    <property type="term" value="C:plasma membrane"/>
    <property type="evidence" value="ECO:0007669"/>
    <property type="project" value="UniProtKB-SubCell"/>
</dbReference>
<evidence type="ECO:0000256" key="4">
    <source>
        <dbReference type="ARBA" id="ARBA00022692"/>
    </source>
</evidence>
<organism evidence="9">
    <name type="scientific">marine metagenome</name>
    <dbReference type="NCBI Taxonomy" id="408172"/>
    <lineage>
        <taxon>unclassified sequences</taxon>
        <taxon>metagenomes</taxon>
        <taxon>ecological metagenomes</taxon>
    </lineage>
</organism>
<keyword evidence="3" id="KW-1003">Cell membrane</keyword>
<feature type="transmembrane region" description="Helical" evidence="7">
    <location>
        <begin position="270"/>
        <end position="292"/>
    </location>
</feature>
<protein>
    <recommendedName>
        <fullName evidence="8">Major facilitator superfamily (MFS) profile domain-containing protein</fullName>
    </recommendedName>
</protein>
<feature type="transmembrane region" description="Helical" evidence="7">
    <location>
        <begin position="62"/>
        <end position="83"/>
    </location>
</feature>
<dbReference type="PANTHER" id="PTHR23513">
    <property type="entry name" value="INTEGRAL MEMBRANE EFFLUX PROTEIN-RELATED"/>
    <property type="match status" value="1"/>
</dbReference>
<dbReference type="CDD" id="cd06173">
    <property type="entry name" value="MFS_MefA_like"/>
    <property type="match status" value="1"/>
</dbReference>
<dbReference type="InterPro" id="IPR036259">
    <property type="entry name" value="MFS_trans_sf"/>
</dbReference>
<dbReference type="PANTHER" id="PTHR23513:SF11">
    <property type="entry name" value="STAPHYLOFERRIN A TRANSPORTER"/>
    <property type="match status" value="1"/>
</dbReference>
<evidence type="ECO:0000256" key="5">
    <source>
        <dbReference type="ARBA" id="ARBA00022989"/>
    </source>
</evidence>
<keyword evidence="5 7" id="KW-1133">Transmembrane helix</keyword>
<dbReference type="SUPFAM" id="SSF103473">
    <property type="entry name" value="MFS general substrate transporter"/>
    <property type="match status" value="1"/>
</dbReference>
<feature type="transmembrane region" description="Helical" evidence="7">
    <location>
        <begin position="329"/>
        <end position="350"/>
    </location>
</feature>
<dbReference type="InterPro" id="IPR010290">
    <property type="entry name" value="TM_effector"/>
</dbReference>
<gene>
    <name evidence="9" type="ORF">METZ01_LOCUS22917</name>
</gene>
<feature type="transmembrane region" description="Helical" evidence="7">
    <location>
        <begin position="362"/>
        <end position="381"/>
    </location>
</feature>
<evidence type="ECO:0000313" key="9">
    <source>
        <dbReference type="EMBL" id="SUZ70063.1"/>
    </source>
</evidence>
<reference evidence="9" key="1">
    <citation type="submission" date="2018-05" db="EMBL/GenBank/DDBJ databases">
        <authorList>
            <person name="Lanie J.A."/>
            <person name="Ng W.-L."/>
            <person name="Kazmierczak K.M."/>
            <person name="Andrzejewski T.M."/>
            <person name="Davidsen T.M."/>
            <person name="Wayne K.J."/>
            <person name="Tettelin H."/>
            <person name="Glass J.I."/>
            <person name="Rusch D."/>
            <person name="Podicherti R."/>
            <person name="Tsui H.-C.T."/>
            <person name="Winkler M.E."/>
        </authorList>
    </citation>
    <scope>NUCLEOTIDE SEQUENCE</scope>
</reference>
<dbReference type="GO" id="GO:0022857">
    <property type="term" value="F:transmembrane transporter activity"/>
    <property type="evidence" value="ECO:0007669"/>
    <property type="project" value="InterPro"/>
</dbReference>
<proteinExistence type="predicted"/>
<evidence type="ECO:0000259" key="8">
    <source>
        <dbReference type="PROSITE" id="PS50850"/>
    </source>
</evidence>
<dbReference type="PROSITE" id="PS50850">
    <property type="entry name" value="MFS"/>
    <property type="match status" value="1"/>
</dbReference>
<feature type="transmembrane region" description="Helical" evidence="7">
    <location>
        <begin position="304"/>
        <end position="323"/>
    </location>
</feature>
<dbReference type="Gene3D" id="1.20.1250.20">
    <property type="entry name" value="MFS general substrate transporter like domains"/>
    <property type="match status" value="2"/>
</dbReference>
<accession>A0A381PXC9</accession>
<dbReference type="AlphaFoldDB" id="A0A381PXC9"/>
<evidence type="ECO:0000256" key="6">
    <source>
        <dbReference type="ARBA" id="ARBA00023136"/>
    </source>
</evidence>
<evidence type="ECO:0000256" key="2">
    <source>
        <dbReference type="ARBA" id="ARBA00022448"/>
    </source>
</evidence>
<evidence type="ECO:0000256" key="1">
    <source>
        <dbReference type="ARBA" id="ARBA00004651"/>
    </source>
</evidence>
<keyword evidence="6 7" id="KW-0472">Membrane</keyword>
<feature type="transmembrane region" description="Helical" evidence="7">
    <location>
        <begin position="32"/>
        <end position="56"/>
    </location>
</feature>
<dbReference type="EMBL" id="UINC01001080">
    <property type="protein sequence ID" value="SUZ70063.1"/>
    <property type="molecule type" value="Genomic_DNA"/>
</dbReference>
<feature type="transmembrane region" description="Helical" evidence="7">
    <location>
        <begin position="238"/>
        <end position="258"/>
    </location>
</feature>
<feature type="domain" description="Major facilitator superfamily (MFS) profile" evidence="8">
    <location>
        <begin position="213"/>
        <end position="425"/>
    </location>
</feature>
<evidence type="ECO:0000256" key="3">
    <source>
        <dbReference type="ARBA" id="ARBA00022475"/>
    </source>
</evidence>
<feature type="transmembrane region" description="Helical" evidence="7">
    <location>
        <begin position="387"/>
        <end position="410"/>
    </location>
</feature>
<name>A0A381PXC9_9ZZZZ</name>
<sequence>MVQIHETARTASGITAYLDRLGALWRQGDFRWYWLASSIQGLGQSTQFMVIGWLVLEITGSSAQLGLVIFLYGAPNVSFLLVAGVVADRFDRRHIMMLTQAVVGGIIVVLAFLTIVDLVSIWHIYIAAVFMGVFQSLSMPARMTIIGDLVDQPSVLDAVAMQNAAVHAGRMIGPPVAGVIIEIWGVGASLGFIAGCYVFSVIMVGKIGPIARSTAPAAQSVFRNFADGVIYIKNNPTVLTVIVITCAFGGFAMSHMQVVPAMAKDVLGTGAAGIGVLFLGSAIGSLAGSMILPGISRANIYRALLLSLLVFTVVLILFAWSNWYWVTFAFFSLVGVTGVGMVWPLATTMIQLETTSELRGRVMGMLQFTPGFHFLGAYPLALAAGQWGWEVAITGAACLSLATTVWFAFVRRGSPKLRRQDAPAV</sequence>
<keyword evidence="2" id="KW-0813">Transport</keyword>